<feature type="non-terminal residue" evidence="3">
    <location>
        <position position="1"/>
    </location>
</feature>
<evidence type="ECO:0000256" key="1">
    <source>
        <dbReference type="ARBA" id="ARBA00022491"/>
    </source>
</evidence>
<evidence type="ECO:0000259" key="2">
    <source>
        <dbReference type="Pfam" id="PF02863"/>
    </source>
</evidence>
<dbReference type="InterPro" id="IPR036251">
    <property type="entry name" value="Arg_repress_C_sf"/>
</dbReference>
<gene>
    <name evidence="3" type="ORF">BUZ61_18975</name>
</gene>
<feature type="domain" description="Arginine repressor C-terminal" evidence="2">
    <location>
        <begin position="1"/>
        <end position="49"/>
    </location>
</feature>
<dbReference type="SUPFAM" id="SSF55252">
    <property type="entry name" value="C-terminal domain of arginine repressor"/>
    <property type="match status" value="1"/>
</dbReference>
<dbReference type="PANTHER" id="PTHR34471:SF1">
    <property type="entry name" value="ARGININE REPRESSOR"/>
    <property type="match status" value="1"/>
</dbReference>
<reference evidence="3 4" key="1">
    <citation type="journal article" date="2016" name="Front. Microbiol.">
        <title>Comprehensive Phylogenetic Analysis of Bovine Non-aureus Staphylococci Species Based on Whole-Genome Sequencing.</title>
        <authorList>
            <person name="Naushad S."/>
            <person name="Barkema H.W."/>
            <person name="Luby C."/>
            <person name="Condas L.A."/>
            <person name="Nobrega D.B."/>
            <person name="Carson D.A."/>
            <person name="De Buck J."/>
        </authorList>
    </citation>
    <scope>NUCLEOTIDE SEQUENCE [LARGE SCALE GENOMIC DNA]</scope>
    <source>
        <strain evidence="3 4">SNUC 4337</strain>
    </source>
</reference>
<evidence type="ECO:0000313" key="4">
    <source>
        <dbReference type="Proteomes" id="UP000240400"/>
    </source>
</evidence>
<name>A0A2T4RZ53_9STAP</name>
<dbReference type="InterPro" id="IPR001669">
    <property type="entry name" value="Arg_repress"/>
</dbReference>
<accession>A0A2T4RZ53</accession>
<dbReference type="GO" id="GO:0051259">
    <property type="term" value="P:protein complex oligomerization"/>
    <property type="evidence" value="ECO:0007669"/>
    <property type="project" value="InterPro"/>
</dbReference>
<organism evidence="3 4">
    <name type="scientific">Staphylococcus nepalensis</name>
    <dbReference type="NCBI Taxonomy" id="214473"/>
    <lineage>
        <taxon>Bacteria</taxon>
        <taxon>Bacillati</taxon>
        <taxon>Bacillota</taxon>
        <taxon>Bacilli</taxon>
        <taxon>Bacillales</taxon>
        <taxon>Staphylococcaceae</taxon>
        <taxon>Staphylococcus</taxon>
    </lineage>
</organism>
<proteinExistence type="predicted"/>
<keyword evidence="1" id="KW-0678">Repressor</keyword>
<dbReference type="Pfam" id="PF02863">
    <property type="entry name" value="Arg_repressor_C"/>
    <property type="match status" value="1"/>
</dbReference>
<dbReference type="GO" id="GO:0034618">
    <property type="term" value="F:arginine binding"/>
    <property type="evidence" value="ECO:0007669"/>
    <property type="project" value="InterPro"/>
</dbReference>
<sequence>ILIKTEPGFARTINYCIDQMQLPHVLGTVSGNDVIMMLMKSNEEAEYVKYLLLKP</sequence>
<dbReference type="AlphaFoldDB" id="A0A2T4RZ53"/>
<comment type="caution">
    <text evidence="3">The sequence shown here is derived from an EMBL/GenBank/DDBJ whole genome shotgun (WGS) entry which is preliminary data.</text>
</comment>
<protein>
    <submittedName>
        <fullName evidence="3">Transcriptional regulator protein</fullName>
    </submittedName>
</protein>
<dbReference type="GO" id="GO:0003700">
    <property type="term" value="F:DNA-binding transcription factor activity"/>
    <property type="evidence" value="ECO:0007669"/>
    <property type="project" value="InterPro"/>
</dbReference>
<dbReference type="EMBL" id="PZHR01001095">
    <property type="protein sequence ID" value="PTK36582.1"/>
    <property type="molecule type" value="Genomic_DNA"/>
</dbReference>
<dbReference type="PANTHER" id="PTHR34471">
    <property type="entry name" value="ARGININE REPRESSOR"/>
    <property type="match status" value="1"/>
</dbReference>
<evidence type="ECO:0000313" key="3">
    <source>
        <dbReference type="EMBL" id="PTK36582.1"/>
    </source>
</evidence>
<dbReference type="InterPro" id="IPR020899">
    <property type="entry name" value="Arg_repress_C"/>
</dbReference>
<dbReference type="Proteomes" id="UP000240400">
    <property type="component" value="Unassembled WGS sequence"/>
</dbReference>
<dbReference type="Gene3D" id="3.30.1360.40">
    <property type="match status" value="1"/>
</dbReference>